<dbReference type="Pfam" id="PF01426">
    <property type="entry name" value="BAH"/>
    <property type="match status" value="1"/>
</dbReference>
<evidence type="ECO:0000256" key="2">
    <source>
        <dbReference type="ARBA" id="ARBA00008398"/>
    </source>
</evidence>
<dbReference type="GO" id="GO:0016887">
    <property type="term" value="F:ATP hydrolysis activity"/>
    <property type="evidence" value="ECO:0007669"/>
    <property type="project" value="InterPro"/>
</dbReference>
<dbReference type="EMBL" id="JALJOU010000027">
    <property type="protein sequence ID" value="KAK9836005.1"/>
    <property type="molecule type" value="Genomic_DNA"/>
</dbReference>
<keyword evidence="5 9" id="KW-0863">Zinc-finger</keyword>
<keyword evidence="6" id="KW-0862">Zinc</keyword>
<evidence type="ECO:0000259" key="12">
    <source>
        <dbReference type="PROSITE" id="PS50016"/>
    </source>
</evidence>
<keyword evidence="10" id="KW-0547">Nucleotide-binding</keyword>
<dbReference type="Gene3D" id="1.10.8.60">
    <property type="match status" value="1"/>
</dbReference>
<dbReference type="GO" id="GO:0005524">
    <property type="term" value="F:ATP binding"/>
    <property type="evidence" value="ECO:0007669"/>
    <property type="project" value="UniProtKB-KW"/>
</dbReference>
<comment type="caution">
    <text evidence="14">The sequence shown here is derived from an EMBL/GenBank/DDBJ whole genome shotgun (WGS) entry which is preliminary data.</text>
</comment>
<dbReference type="InterPro" id="IPR050311">
    <property type="entry name" value="ORC1/CDC6"/>
</dbReference>
<comment type="function">
    <text evidence="10">Component of the origin recognition complex (ORC) that binds origins of replication. DNA-binding is ATP-dependent, however specific DNA sequences that define origins of replication have not been identified so far. ORC is required to assemble the pre-replication complex necessary to initiate DNA replication.</text>
</comment>
<evidence type="ECO:0000256" key="9">
    <source>
        <dbReference type="PROSITE-ProRule" id="PRU00146"/>
    </source>
</evidence>
<gene>
    <name evidence="14" type="ORF">WJX81_005277</name>
</gene>
<dbReference type="Gene3D" id="3.30.40.10">
    <property type="entry name" value="Zinc/RING finger domain, C3HC4 (zinc finger)"/>
    <property type="match status" value="1"/>
</dbReference>
<evidence type="ECO:0000256" key="3">
    <source>
        <dbReference type="ARBA" id="ARBA00022705"/>
    </source>
</evidence>
<comment type="similarity">
    <text evidence="2 10">Belongs to the ORC1 family.</text>
</comment>
<evidence type="ECO:0000259" key="13">
    <source>
        <dbReference type="PROSITE" id="PS51038"/>
    </source>
</evidence>
<evidence type="ECO:0000256" key="8">
    <source>
        <dbReference type="ARBA" id="ARBA00023242"/>
    </source>
</evidence>
<dbReference type="Pfam" id="PF00004">
    <property type="entry name" value="AAA"/>
    <property type="match status" value="1"/>
</dbReference>
<dbReference type="InterPro" id="IPR003593">
    <property type="entry name" value="AAA+_ATPase"/>
</dbReference>
<feature type="domain" description="BAH" evidence="13">
    <location>
        <begin position="126"/>
        <end position="240"/>
    </location>
</feature>
<protein>
    <recommendedName>
        <fullName evidence="10">Origin recognition complex subunit 1</fullName>
    </recommendedName>
</protein>
<keyword evidence="7 10" id="KW-0238">DNA-binding</keyword>
<dbReference type="SMART" id="SM00249">
    <property type="entry name" value="PHD"/>
    <property type="match status" value="1"/>
</dbReference>
<dbReference type="InterPro" id="IPR027417">
    <property type="entry name" value="P-loop_NTPase"/>
</dbReference>
<feature type="region of interest" description="Disordered" evidence="11">
    <location>
        <begin position="244"/>
        <end position="266"/>
    </location>
</feature>
<dbReference type="GO" id="GO:0008270">
    <property type="term" value="F:zinc ion binding"/>
    <property type="evidence" value="ECO:0007669"/>
    <property type="project" value="UniProtKB-KW"/>
</dbReference>
<dbReference type="InterPro" id="IPR043151">
    <property type="entry name" value="BAH_sf"/>
</dbReference>
<comment type="subcellular location">
    <subcellularLocation>
        <location evidence="1 10">Nucleus</location>
    </subcellularLocation>
</comment>
<dbReference type="InterPro" id="IPR001965">
    <property type="entry name" value="Znf_PHD"/>
</dbReference>
<dbReference type="GO" id="GO:0006270">
    <property type="term" value="P:DNA replication initiation"/>
    <property type="evidence" value="ECO:0007669"/>
    <property type="project" value="TreeGrafter"/>
</dbReference>
<dbReference type="GO" id="GO:0005664">
    <property type="term" value="C:nuclear origin of replication recognition complex"/>
    <property type="evidence" value="ECO:0007669"/>
    <property type="project" value="TreeGrafter"/>
</dbReference>
<dbReference type="InterPro" id="IPR011011">
    <property type="entry name" value="Znf_FYVE_PHD"/>
</dbReference>
<dbReference type="Pfam" id="PF22606">
    <property type="entry name" value="Cdc6-ORC-like_ATPase_lid"/>
    <property type="match status" value="1"/>
</dbReference>
<dbReference type="InterPro" id="IPR013083">
    <property type="entry name" value="Znf_RING/FYVE/PHD"/>
</dbReference>
<dbReference type="PROSITE" id="PS50016">
    <property type="entry name" value="ZF_PHD_2"/>
    <property type="match status" value="1"/>
</dbReference>
<proteinExistence type="inferred from homology"/>
<dbReference type="PROSITE" id="PS51038">
    <property type="entry name" value="BAH"/>
    <property type="match status" value="1"/>
</dbReference>
<keyword evidence="8 10" id="KW-0539">Nucleus</keyword>
<keyword evidence="15" id="KW-1185">Reference proteome</keyword>
<dbReference type="Gene3D" id="3.40.50.300">
    <property type="entry name" value="P-loop containing nucleotide triphosphate hydrolases"/>
    <property type="match status" value="1"/>
</dbReference>
<dbReference type="SUPFAM" id="SSF52540">
    <property type="entry name" value="P-loop containing nucleoside triphosphate hydrolases"/>
    <property type="match status" value="1"/>
</dbReference>
<organism evidence="14 15">
    <name type="scientific">Elliptochloris bilobata</name>
    <dbReference type="NCBI Taxonomy" id="381761"/>
    <lineage>
        <taxon>Eukaryota</taxon>
        <taxon>Viridiplantae</taxon>
        <taxon>Chlorophyta</taxon>
        <taxon>core chlorophytes</taxon>
        <taxon>Trebouxiophyceae</taxon>
        <taxon>Trebouxiophyceae incertae sedis</taxon>
        <taxon>Elliptochloris clade</taxon>
        <taxon>Elliptochloris</taxon>
    </lineage>
</organism>
<dbReference type="GO" id="GO:0003688">
    <property type="term" value="F:DNA replication origin binding"/>
    <property type="evidence" value="ECO:0007669"/>
    <property type="project" value="TreeGrafter"/>
</dbReference>
<keyword evidence="10" id="KW-0067">ATP-binding</keyword>
<feature type="domain" description="PHD-type" evidence="12">
    <location>
        <begin position="36"/>
        <end position="123"/>
    </location>
</feature>
<evidence type="ECO:0000256" key="11">
    <source>
        <dbReference type="SAM" id="MobiDB-lite"/>
    </source>
</evidence>
<evidence type="ECO:0000256" key="6">
    <source>
        <dbReference type="ARBA" id="ARBA00022833"/>
    </source>
</evidence>
<dbReference type="GO" id="GO:0003682">
    <property type="term" value="F:chromatin binding"/>
    <property type="evidence" value="ECO:0007669"/>
    <property type="project" value="InterPro"/>
</dbReference>
<dbReference type="SMART" id="SM00439">
    <property type="entry name" value="BAH"/>
    <property type="match status" value="1"/>
</dbReference>
<sequence>MRRLRHFEADGETFRVGDAAFVVTEDGGEYESDEENEPCEICGEVEKPHAPKQALARRGRCADRSRARGCGEQDGREQEGGEGVLVPMLECGGCLRGFHLDCLNPPLDDVPKGDWLCEACAAGNPPPRRARALTAVEKLLAGRLGLARVEGFWTRGDGPPMVDLRWFLRPEDLHTGRLRHHGAREVFLGRGTAEAPAECLLRPVPVVSRRAFAEAPPANNDVLVCDYLYDEIAQVFQRRLEDEEEEQAADGLHLDDYEADSGSDALSDDDEAFKLVAATSLKPKSHTMPLSAFGFRVHKRVRKQGGREWTEKRGAGQLGALGAAEVPAAALGGDPGPGGLLAAAAAALAPAAVPRSMPCRGAERAALAAFLEEAVAAGEDCLGQCLYVSGVPGTGKTATALEVVRDLRRRATAGQLPAFRFVELNALRLPSPQHAYSALLEALTGARAGPKAALAALEALFGGAGAGGARGGGGRVTVLLVDEMDLLVTRQQSVLYNIFEWSTRPGARLAVIGIANTLDLPERLLPRIASRLGGRRLVFQPYSREQLKEIVLTRLADARVSAAFNPRAIEYAARKVAAVSGDVRRVLELCRKGAEVAAEEAAATAAASPPAAGAAAAPAAGNAPLGARSSGCVEMRHVDAAVQEMFSAAHMQLLGRACRLDKLLLVALMLETRFSGRAEAYLEDVAARLASLLAARLEPPVAPGDIVAAAARLGAQRLLLADAGGRRLRMRVALNVAPADVAHALRGAAAVAAVPWLAQLELL</sequence>
<dbReference type="InterPro" id="IPR054425">
    <property type="entry name" value="Cdc6_ORC1-like_ATPase_lid"/>
</dbReference>
<dbReference type="SUPFAM" id="SSF57903">
    <property type="entry name" value="FYVE/PHD zinc finger"/>
    <property type="match status" value="1"/>
</dbReference>
<evidence type="ECO:0000256" key="5">
    <source>
        <dbReference type="ARBA" id="ARBA00022771"/>
    </source>
</evidence>
<dbReference type="InterPro" id="IPR001025">
    <property type="entry name" value="BAH_dom"/>
</dbReference>
<dbReference type="SMART" id="SM00382">
    <property type="entry name" value="AAA"/>
    <property type="match status" value="1"/>
</dbReference>
<evidence type="ECO:0000313" key="15">
    <source>
        <dbReference type="Proteomes" id="UP001445335"/>
    </source>
</evidence>
<dbReference type="Pfam" id="PF00628">
    <property type="entry name" value="PHD"/>
    <property type="match status" value="1"/>
</dbReference>
<dbReference type="InterPro" id="IPR003959">
    <property type="entry name" value="ATPase_AAA_core"/>
</dbReference>
<evidence type="ECO:0000313" key="14">
    <source>
        <dbReference type="EMBL" id="KAK9836005.1"/>
    </source>
</evidence>
<evidence type="ECO:0000256" key="10">
    <source>
        <dbReference type="RuleBase" id="RU365058"/>
    </source>
</evidence>
<dbReference type="PANTHER" id="PTHR10763">
    <property type="entry name" value="CELL DIVISION CONTROL PROTEIN 6-RELATED"/>
    <property type="match status" value="1"/>
</dbReference>
<dbReference type="InterPro" id="IPR019787">
    <property type="entry name" value="Znf_PHD-finger"/>
</dbReference>
<reference evidence="14 15" key="1">
    <citation type="journal article" date="2024" name="Nat. Commun.">
        <title>Phylogenomics reveals the evolutionary origins of lichenization in chlorophyte algae.</title>
        <authorList>
            <person name="Puginier C."/>
            <person name="Libourel C."/>
            <person name="Otte J."/>
            <person name="Skaloud P."/>
            <person name="Haon M."/>
            <person name="Grisel S."/>
            <person name="Petersen M."/>
            <person name="Berrin J.G."/>
            <person name="Delaux P.M."/>
            <person name="Dal Grande F."/>
            <person name="Keller J."/>
        </authorList>
    </citation>
    <scope>NUCLEOTIDE SEQUENCE [LARGE SCALE GENOMIC DNA]</scope>
    <source>
        <strain evidence="14 15">SAG 245.80</strain>
    </source>
</reference>
<accession>A0AAW1RQZ9</accession>
<comment type="subunit">
    <text evidence="10">Component of the origin recognition complex (ORC) composed of at least ORC1, ORC2, ORC3, ORC4, ORC5 and ORC6. ORC is regulated in a cell-cycle and development dependent manner. It is sequentially assembled at the exit from anaphase of mitosis and disassembled as cells enter S phase. Binds unmodified and methylated histone H3.</text>
</comment>
<evidence type="ECO:0000256" key="4">
    <source>
        <dbReference type="ARBA" id="ARBA00022723"/>
    </source>
</evidence>
<dbReference type="Gene3D" id="2.30.30.490">
    <property type="match status" value="1"/>
</dbReference>
<dbReference type="PANTHER" id="PTHR10763:SF23">
    <property type="entry name" value="ORIGIN RECOGNITION COMPLEX SUBUNIT 1"/>
    <property type="match status" value="1"/>
</dbReference>
<dbReference type="Proteomes" id="UP001445335">
    <property type="component" value="Unassembled WGS sequence"/>
</dbReference>
<feature type="compositionally biased region" description="Acidic residues" evidence="11">
    <location>
        <begin position="257"/>
        <end position="266"/>
    </location>
</feature>
<dbReference type="AlphaFoldDB" id="A0AAW1RQZ9"/>
<evidence type="ECO:0000256" key="1">
    <source>
        <dbReference type="ARBA" id="ARBA00004123"/>
    </source>
</evidence>
<dbReference type="GO" id="GO:0033314">
    <property type="term" value="P:mitotic DNA replication checkpoint signaling"/>
    <property type="evidence" value="ECO:0007669"/>
    <property type="project" value="TreeGrafter"/>
</dbReference>
<keyword evidence="4" id="KW-0479">Metal-binding</keyword>
<evidence type="ECO:0000256" key="7">
    <source>
        <dbReference type="ARBA" id="ARBA00023125"/>
    </source>
</evidence>
<name>A0AAW1RQZ9_9CHLO</name>
<keyword evidence="3 10" id="KW-0235">DNA replication</keyword>